<dbReference type="Proteomes" id="UP001062901">
    <property type="component" value="Unassembled WGS sequence"/>
</dbReference>
<sequence length="70" mass="8102">MALLISFFQICDAVDEENSVNNHINIRFYGDVISINIGIIFSLAITSVWFVFISKDILNRLRKERNNINL</sequence>
<keyword evidence="1" id="KW-1133">Transmembrane helix</keyword>
<comment type="caution">
    <text evidence="2">The sequence shown here is derived from an EMBL/GenBank/DDBJ whole genome shotgun (WGS) entry which is preliminary data.</text>
</comment>
<protein>
    <recommendedName>
        <fullName evidence="4">CcmD family protein</fullName>
    </recommendedName>
</protein>
<reference evidence="2" key="1">
    <citation type="submission" date="2013-04" db="EMBL/GenBank/DDBJ databases">
        <title>The genome sequencing project of 58 acetic acid bacteria.</title>
        <authorList>
            <person name="Okamoto-Kainuma A."/>
            <person name="Ishikawa M."/>
            <person name="Umino S."/>
            <person name="Koizumi Y."/>
            <person name="Shiwa Y."/>
            <person name="Yoshikawa H."/>
            <person name="Matsutani M."/>
            <person name="Matsushita K."/>
        </authorList>
    </citation>
    <scope>NUCLEOTIDE SEQUENCE</scope>
    <source>
        <strain evidence="2">DSM 15669</strain>
    </source>
</reference>
<gene>
    <name evidence="2" type="ORF">AA15669_1821</name>
</gene>
<evidence type="ECO:0000256" key="1">
    <source>
        <dbReference type="SAM" id="Phobius"/>
    </source>
</evidence>
<evidence type="ECO:0000313" key="2">
    <source>
        <dbReference type="EMBL" id="GBQ08578.1"/>
    </source>
</evidence>
<keyword evidence="3" id="KW-1185">Reference proteome</keyword>
<keyword evidence="1" id="KW-0812">Transmembrane</keyword>
<evidence type="ECO:0000313" key="3">
    <source>
        <dbReference type="Proteomes" id="UP001062901"/>
    </source>
</evidence>
<dbReference type="EMBL" id="BAQD01000124">
    <property type="protein sequence ID" value="GBQ08578.1"/>
    <property type="molecule type" value="Genomic_DNA"/>
</dbReference>
<organism evidence="2 3">
    <name type="scientific">Saccharibacter floricola DSM 15669</name>
    <dbReference type="NCBI Taxonomy" id="1123227"/>
    <lineage>
        <taxon>Bacteria</taxon>
        <taxon>Pseudomonadati</taxon>
        <taxon>Pseudomonadota</taxon>
        <taxon>Alphaproteobacteria</taxon>
        <taxon>Acetobacterales</taxon>
        <taxon>Acetobacteraceae</taxon>
        <taxon>Saccharibacter</taxon>
    </lineage>
</organism>
<evidence type="ECO:0008006" key="4">
    <source>
        <dbReference type="Google" id="ProtNLM"/>
    </source>
</evidence>
<proteinExistence type="predicted"/>
<name>A0ABQ0P0V3_9PROT</name>
<accession>A0ABQ0P0V3</accession>
<feature type="transmembrane region" description="Helical" evidence="1">
    <location>
        <begin position="32"/>
        <end position="53"/>
    </location>
</feature>
<keyword evidence="1" id="KW-0472">Membrane</keyword>